<dbReference type="PANTHER" id="PTHR35848">
    <property type="entry name" value="OXALATE-BINDING PROTEIN"/>
    <property type="match status" value="1"/>
</dbReference>
<dbReference type="SUPFAM" id="SSF51182">
    <property type="entry name" value="RmlC-like cupins"/>
    <property type="match status" value="1"/>
</dbReference>
<dbReference type="InterPro" id="IPR051610">
    <property type="entry name" value="GPI/OXD"/>
</dbReference>
<dbReference type="EMBL" id="CP073910">
    <property type="protein sequence ID" value="QUT05948.1"/>
    <property type="molecule type" value="Genomic_DNA"/>
</dbReference>
<keyword evidence="4" id="KW-1185">Reference proteome</keyword>
<dbReference type="InterPro" id="IPR011051">
    <property type="entry name" value="RmlC_Cupin_sf"/>
</dbReference>
<organism evidence="3 4">
    <name type="scientific">Sphingobium phenoxybenzoativorans</name>
    <dbReference type="NCBI Taxonomy" id="1592790"/>
    <lineage>
        <taxon>Bacteria</taxon>
        <taxon>Pseudomonadati</taxon>
        <taxon>Pseudomonadota</taxon>
        <taxon>Alphaproteobacteria</taxon>
        <taxon>Sphingomonadales</taxon>
        <taxon>Sphingomonadaceae</taxon>
        <taxon>Sphingobium</taxon>
    </lineage>
</organism>
<reference evidence="3" key="1">
    <citation type="submission" date="2021-04" db="EMBL/GenBank/DDBJ databases">
        <title>Isolation of p-tert-butylphenol degrading bacteria Sphingobium phenoxybenzoativorans Tas13 from active sludge.</title>
        <authorList>
            <person name="Li Y."/>
        </authorList>
    </citation>
    <scope>NUCLEOTIDE SEQUENCE</scope>
    <source>
        <strain evidence="3">Tas13</strain>
    </source>
</reference>
<dbReference type="Pfam" id="PF07883">
    <property type="entry name" value="Cupin_2"/>
    <property type="match status" value="1"/>
</dbReference>
<proteinExistence type="predicted"/>
<name>A0A975K6Y8_9SPHN</name>
<dbReference type="GO" id="GO:0046872">
    <property type="term" value="F:metal ion binding"/>
    <property type="evidence" value="ECO:0007669"/>
    <property type="project" value="UniProtKB-KW"/>
</dbReference>
<dbReference type="Gene3D" id="2.60.120.10">
    <property type="entry name" value="Jelly Rolls"/>
    <property type="match status" value="1"/>
</dbReference>
<evidence type="ECO:0000313" key="4">
    <source>
        <dbReference type="Proteomes" id="UP000681425"/>
    </source>
</evidence>
<keyword evidence="1" id="KW-0479">Metal-binding</keyword>
<dbReference type="Proteomes" id="UP000681425">
    <property type="component" value="Chromosome"/>
</dbReference>
<gene>
    <name evidence="3" type="ORF">KFK14_00055</name>
</gene>
<evidence type="ECO:0000313" key="3">
    <source>
        <dbReference type="EMBL" id="QUT05948.1"/>
    </source>
</evidence>
<dbReference type="PANTHER" id="PTHR35848:SF9">
    <property type="entry name" value="SLL1358 PROTEIN"/>
    <property type="match status" value="1"/>
</dbReference>
<sequence length="151" mass="16731">MPKIDLDAIPQNNRTGYPPVYAKEVEGRWVRRMTPALGLTDFGVSHVTLKPGAWSSQRHWHAGEDEFVVMLAGEAVLVDDHGRTPMHAGDMAVFPKGDGNGHHLINESGADCLFVAFGRPARSECHYPDIDMHIFPGNPAFLRKDGTRFPE</sequence>
<dbReference type="InterPro" id="IPR014710">
    <property type="entry name" value="RmlC-like_jellyroll"/>
</dbReference>
<evidence type="ECO:0000259" key="2">
    <source>
        <dbReference type="Pfam" id="PF07883"/>
    </source>
</evidence>
<feature type="domain" description="Cupin type-2" evidence="2">
    <location>
        <begin position="46"/>
        <end position="115"/>
    </location>
</feature>
<dbReference type="InterPro" id="IPR013096">
    <property type="entry name" value="Cupin_2"/>
</dbReference>
<dbReference type="RefSeq" id="WP_212609430.1">
    <property type="nucleotide sequence ID" value="NZ_CP073910.1"/>
</dbReference>
<accession>A0A975K6Y8</accession>
<dbReference type="CDD" id="cd02224">
    <property type="entry name" value="cupin_SPO2919-like"/>
    <property type="match status" value="1"/>
</dbReference>
<evidence type="ECO:0000256" key="1">
    <source>
        <dbReference type="ARBA" id="ARBA00022723"/>
    </source>
</evidence>
<dbReference type="AlphaFoldDB" id="A0A975K6Y8"/>
<dbReference type="KEGG" id="spph:KFK14_00055"/>
<protein>
    <submittedName>
        <fullName evidence="3">Cupin domain-containing protein</fullName>
    </submittedName>
</protein>